<name>A0ABT3J9D7_9RHOB</name>
<organism evidence="1 2">
    <name type="scientific">Defluviimonas salinarum</name>
    <dbReference type="NCBI Taxonomy" id="2992147"/>
    <lineage>
        <taxon>Bacteria</taxon>
        <taxon>Pseudomonadati</taxon>
        <taxon>Pseudomonadota</taxon>
        <taxon>Alphaproteobacteria</taxon>
        <taxon>Rhodobacterales</taxon>
        <taxon>Paracoccaceae</taxon>
        <taxon>Albidovulum</taxon>
    </lineage>
</organism>
<protein>
    <submittedName>
        <fullName evidence="1">Uncharacterized protein</fullName>
    </submittedName>
</protein>
<keyword evidence="2" id="KW-1185">Reference proteome</keyword>
<sequence length="123" mass="13646">MPSTDATPIRFGQEELLQIVLCTEPRTRSAYGLHGYPPMWVVVEAEGMALLARPARTQTRTPWGWEAADGATWGWHDGTKWVGQQSNGTFDYLERAVREMVCKGGRIVSLPEAKAPEADEPGF</sequence>
<dbReference type="Proteomes" id="UP001207582">
    <property type="component" value="Unassembled WGS sequence"/>
</dbReference>
<evidence type="ECO:0000313" key="1">
    <source>
        <dbReference type="EMBL" id="MCW3784302.1"/>
    </source>
</evidence>
<accession>A0ABT3J9D7</accession>
<evidence type="ECO:0000313" key="2">
    <source>
        <dbReference type="Proteomes" id="UP001207582"/>
    </source>
</evidence>
<dbReference type="RefSeq" id="WP_264773551.1">
    <property type="nucleotide sequence ID" value="NZ_JAPDOG010000038.1"/>
</dbReference>
<proteinExistence type="predicted"/>
<comment type="caution">
    <text evidence="1">The sequence shown here is derived from an EMBL/GenBank/DDBJ whole genome shotgun (WGS) entry which is preliminary data.</text>
</comment>
<reference evidence="1 2" key="1">
    <citation type="submission" date="2022-10" db="EMBL/GenBank/DDBJ databases">
        <title>Defluviimonas sp. CAU 1641 isolated from mud.</title>
        <authorList>
            <person name="Kim W."/>
        </authorList>
    </citation>
    <scope>NUCLEOTIDE SEQUENCE [LARGE SCALE GENOMIC DNA]</scope>
    <source>
        <strain evidence="1 2">CAU 1641</strain>
    </source>
</reference>
<dbReference type="EMBL" id="JAPDOG010000038">
    <property type="protein sequence ID" value="MCW3784302.1"/>
    <property type="molecule type" value="Genomic_DNA"/>
</dbReference>
<gene>
    <name evidence="1" type="ORF">OM960_22500</name>
</gene>